<gene>
    <name evidence="2" type="ORF">chiPu_0005270</name>
</gene>
<proteinExistence type="predicted"/>
<keyword evidence="3" id="KW-1185">Reference proteome</keyword>
<evidence type="ECO:0000256" key="1">
    <source>
        <dbReference type="SAM" id="MobiDB-lite"/>
    </source>
</evidence>
<comment type="caution">
    <text evidence="2">The sequence shown here is derived from an EMBL/GenBank/DDBJ whole genome shotgun (WGS) entry which is preliminary data.</text>
</comment>
<evidence type="ECO:0000313" key="3">
    <source>
        <dbReference type="Proteomes" id="UP000287033"/>
    </source>
</evidence>
<dbReference type="AlphaFoldDB" id="A0A401S941"/>
<sequence>MHGKGHGSRDSLGSRPHPDSAQRHFRRRNTAADEEEEAVAAAIADRARYSASSVRARRFSLLLSWLVGSRRYKLSRRMPRGKLKRKRGDLIKKQQQKQHLCTPALSARHRCQILKLSNNILRVNTRNLLCLLN</sequence>
<evidence type="ECO:0000313" key="2">
    <source>
        <dbReference type="EMBL" id="GCC26850.1"/>
    </source>
</evidence>
<reference evidence="2 3" key="1">
    <citation type="journal article" date="2018" name="Nat. Ecol. Evol.">
        <title>Shark genomes provide insights into elasmobranch evolution and the origin of vertebrates.</title>
        <authorList>
            <person name="Hara Y"/>
            <person name="Yamaguchi K"/>
            <person name="Onimaru K"/>
            <person name="Kadota M"/>
            <person name="Koyanagi M"/>
            <person name="Keeley SD"/>
            <person name="Tatsumi K"/>
            <person name="Tanaka K"/>
            <person name="Motone F"/>
            <person name="Kageyama Y"/>
            <person name="Nozu R"/>
            <person name="Adachi N"/>
            <person name="Nishimura O"/>
            <person name="Nakagawa R"/>
            <person name="Tanegashima C"/>
            <person name="Kiyatake I"/>
            <person name="Matsumoto R"/>
            <person name="Murakumo K"/>
            <person name="Nishida K"/>
            <person name="Terakita A"/>
            <person name="Kuratani S"/>
            <person name="Sato K"/>
            <person name="Hyodo S Kuraku.S."/>
        </authorList>
    </citation>
    <scope>NUCLEOTIDE SEQUENCE [LARGE SCALE GENOMIC DNA]</scope>
</reference>
<organism evidence="2 3">
    <name type="scientific">Chiloscyllium punctatum</name>
    <name type="common">Brownbanded bambooshark</name>
    <name type="synonym">Hemiscyllium punctatum</name>
    <dbReference type="NCBI Taxonomy" id="137246"/>
    <lineage>
        <taxon>Eukaryota</taxon>
        <taxon>Metazoa</taxon>
        <taxon>Chordata</taxon>
        <taxon>Craniata</taxon>
        <taxon>Vertebrata</taxon>
        <taxon>Chondrichthyes</taxon>
        <taxon>Elasmobranchii</taxon>
        <taxon>Galeomorphii</taxon>
        <taxon>Galeoidea</taxon>
        <taxon>Orectolobiformes</taxon>
        <taxon>Hemiscylliidae</taxon>
        <taxon>Chiloscyllium</taxon>
    </lineage>
</organism>
<feature type="region of interest" description="Disordered" evidence="1">
    <location>
        <begin position="1"/>
        <end position="33"/>
    </location>
</feature>
<dbReference type="Proteomes" id="UP000287033">
    <property type="component" value="Unassembled WGS sequence"/>
</dbReference>
<accession>A0A401S941</accession>
<dbReference type="EMBL" id="BEZZ01000140">
    <property type="protein sequence ID" value="GCC26850.1"/>
    <property type="molecule type" value="Genomic_DNA"/>
</dbReference>
<name>A0A401S941_CHIPU</name>
<protein>
    <submittedName>
        <fullName evidence="2">Uncharacterized protein</fullName>
    </submittedName>
</protein>